<name>A0A2R3QEQ0_9BURK</name>
<dbReference type="InterPro" id="IPR010020">
    <property type="entry name" value="Integral_membrane_YCCS_YHJK"/>
</dbReference>
<dbReference type="OrthoDB" id="8670769at2"/>
<accession>A0A2R3QEQ0</accession>
<keyword evidence="11" id="KW-1185">Reference proteome</keyword>
<dbReference type="KEGG" id="mela:C6568_14160"/>
<reference evidence="10 11" key="1">
    <citation type="submission" date="2018-03" db="EMBL/GenBank/DDBJ databases">
        <title>Genome sequencing of Melaminivora sp.</title>
        <authorList>
            <person name="Kim S.-J."/>
            <person name="Heo J."/>
            <person name="Ahn J.-H."/>
            <person name="Kwon S.-W."/>
        </authorList>
    </citation>
    <scope>NUCLEOTIDE SEQUENCE [LARGE SCALE GENOMIC DNA]</scope>
    <source>
        <strain evidence="10 11">SC2-9</strain>
    </source>
</reference>
<keyword evidence="5 7" id="KW-0472">Membrane</keyword>
<feature type="transmembrane region" description="Helical" evidence="7">
    <location>
        <begin position="67"/>
        <end position="85"/>
    </location>
</feature>
<dbReference type="PANTHER" id="PTHR30509">
    <property type="entry name" value="P-HYDROXYBENZOIC ACID EFFLUX PUMP SUBUNIT-RELATED"/>
    <property type="match status" value="1"/>
</dbReference>
<feature type="transmembrane region" description="Helical" evidence="7">
    <location>
        <begin position="20"/>
        <end position="37"/>
    </location>
</feature>
<evidence type="ECO:0000313" key="11">
    <source>
        <dbReference type="Proteomes" id="UP000237925"/>
    </source>
</evidence>
<evidence type="ECO:0000259" key="9">
    <source>
        <dbReference type="Pfam" id="PF13515"/>
    </source>
</evidence>
<comment type="subcellular location">
    <subcellularLocation>
        <location evidence="1">Cell membrane</location>
        <topology evidence="1">Multi-pass membrane protein</topology>
    </subcellularLocation>
</comment>
<dbReference type="InterPro" id="IPR010019">
    <property type="entry name" value="Integral_membrane_YccS"/>
</dbReference>
<dbReference type="PANTHER" id="PTHR30509:SF8">
    <property type="entry name" value="INNER MEMBRANE PROTEIN YCCS"/>
    <property type="match status" value="1"/>
</dbReference>
<dbReference type="Proteomes" id="UP000237925">
    <property type="component" value="Chromosome"/>
</dbReference>
<dbReference type="NCBIfam" id="TIGR01667">
    <property type="entry name" value="YCCS_YHFK"/>
    <property type="match status" value="1"/>
</dbReference>
<feature type="transmembrane region" description="Helical" evidence="7">
    <location>
        <begin position="143"/>
        <end position="164"/>
    </location>
</feature>
<protein>
    <submittedName>
        <fullName evidence="10">TIGR01666 family membrane protein</fullName>
    </submittedName>
</protein>
<feature type="domain" description="Integral membrane protein YccS N-terminal" evidence="8">
    <location>
        <begin position="70"/>
        <end position="355"/>
    </location>
</feature>
<dbReference type="InterPro" id="IPR049453">
    <property type="entry name" value="Memb_transporter_dom"/>
</dbReference>
<evidence type="ECO:0000313" key="10">
    <source>
        <dbReference type="EMBL" id="AVO50261.1"/>
    </source>
</evidence>
<proteinExistence type="inferred from homology"/>
<comment type="similarity">
    <text evidence="6">Belongs to the YccS/YhfK family.</text>
</comment>
<gene>
    <name evidence="10" type="primary">yccS</name>
    <name evidence="10" type="ORF">C6568_14160</name>
</gene>
<keyword evidence="2" id="KW-1003">Cell membrane</keyword>
<evidence type="ECO:0000256" key="3">
    <source>
        <dbReference type="ARBA" id="ARBA00022692"/>
    </source>
</evidence>
<dbReference type="NCBIfam" id="TIGR01666">
    <property type="entry name" value="YCCS"/>
    <property type="match status" value="1"/>
</dbReference>
<sequence>MEAFTAQWLQRLGAEIAWGYAARLALALAGVLALGVVSGHEAQMVPLLLGVFASALAEVDDSWRGRLKALAVTLACFGGVGFAVAHLASQPLAMLGALLACSFVFTLLGAIGGRYRAIAAATIILALYAAISEPAQGPAHLPAAVVAALLLAGAAWYGLLSVLWSAAAPLLPVRHALAGLYLTLGAHLRLKAGMFEPVRGVDLRARRLQLARSNARVVAALNTARDAIVARSVPGRAPRGALAELLRRYFIAQDIHERVSASHYPYADWTEVLFHSDVLYRCQRVLLLQGDACVELGQALRRRRAPQAAAPHGEALEDLHASLAWLGRQAQPEWRAPLRPLRTVARNLQRLSEQLDAATAAQVSPLRGDVSLLDQAPHSLGDAWARVRAQLHVRSALFRHAVRLSLALAAAWGAMQWTDPAHGYWIMMTTLIVCQPTYGATTARLAQRIGGTVLGLLLGWALMRLFPQPMVQALLAVGGGVVFFVLRTQRYVAATAAVTLMVLMLFNHGTGAGFALIVPRLLDTLVGAAIAATALLLVLPDWQGRRLGAAAADALAASAAYLRQIVPQYATGRSDDLAYRIARRRAHDTDAALTVTLSNMLREPPWVRRHARAGQDLLASTHTLLGYLSALGAHRDPRAGAAPDAAPDELAAEAAQAFAGRIEAVAQALRSHVPPPGPEGGEGAAAGVWAQQLQAASDPALLHAQLAQIGHQLEPLRAAAAQLVRAAPAPLHAAP</sequence>
<feature type="transmembrane region" description="Helical" evidence="7">
    <location>
        <begin position="469"/>
        <end position="486"/>
    </location>
</feature>
<dbReference type="Pfam" id="PF12805">
    <property type="entry name" value="FUSC-like"/>
    <property type="match status" value="1"/>
</dbReference>
<evidence type="ECO:0000256" key="6">
    <source>
        <dbReference type="ARBA" id="ARBA00043993"/>
    </source>
</evidence>
<evidence type="ECO:0000259" key="8">
    <source>
        <dbReference type="Pfam" id="PF12805"/>
    </source>
</evidence>
<organism evidence="10 11">
    <name type="scientific">Melaminivora suipulveris</name>
    <dbReference type="NCBI Taxonomy" id="2109913"/>
    <lineage>
        <taxon>Bacteria</taxon>
        <taxon>Pseudomonadati</taxon>
        <taxon>Pseudomonadota</taxon>
        <taxon>Betaproteobacteria</taxon>
        <taxon>Burkholderiales</taxon>
        <taxon>Comamonadaceae</taxon>
        <taxon>Melaminivora</taxon>
    </lineage>
</organism>
<dbReference type="Pfam" id="PF13515">
    <property type="entry name" value="FUSC_2"/>
    <property type="match status" value="1"/>
</dbReference>
<evidence type="ECO:0000256" key="1">
    <source>
        <dbReference type="ARBA" id="ARBA00004651"/>
    </source>
</evidence>
<feature type="transmembrane region" description="Helical" evidence="7">
    <location>
        <begin position="91"/>
        <end position="108"/>
    </location>
</feature>
<feature type="transmembrane region" description="Helical" evidence="7">
    <location>
        <begin position="491"/>
        <end position="509"/>
    </location>
</feature>
<evidence type="ECO:0000256" key="4">
    <source>
        <dbReference type="ARBA" id="ARBA00022989"/>
    </source>
</evidence>
<keyword evidence="3 7" id="KW-0812">Transmembrane</keyword>
<evidence type="ECO:0000256" key="7">
    <source>
        <dbReference type="SAM" id="Phobius"/>
    </source>
</evidence>
<feature type="transmembrane region" description="Helical" evidence="7">
    <location>
        <begin position="396"/>
        <end position="415"/>
    </location>
</feature>
<dbReference type="AlphaFoldDB" id="A0A2R3QEQ0"/>
<feature type="transmembrane region" description="Helical" evidence="7">
    <location>
        <begin position="115"/>
        <end position="131"/>
    </location>
</feature>
<dbReference type="EMBL" id="CP027667">
    <property type="protein sequence ID" value="AVO50261.1"/>
    <property type="molecule type" value="Genomic_DNA"/>
</dbReference>
<dbReference type="RefSeq" id="WP_106684712.1">
    <property type="nucleotide sequence ID" value="NZ_CP027667.1"/>
</dbReference>
<feature type="domain" description="Integral membrane bound transporter" evidence="9">
    <location>
        <begin position="411"/>
        <end position="532"/>
    </location>
</feature>
<dbReference type="InterPro" id="IPR032692">
    <property type="entry name" value="YccS_N"/>
</dbReference>
<evidence type="ECO:0000256" key="5">
    <source>
        <dbReference type="ARBA" id="ARBA00023136"/>
    </source>
</evidence>
<feature type="transmembrane region" description="Helical" evidence="7">
    <location>
        <begin position="521"/>
        <end position="539"/>
    </location>
</feature>
<evidence type="ECO:0000256" key="2">
    <source>
        <dbReference type="ARBA" id="ARBA00022475"/>
    </source>
</evidence>
<keyword evidence="4 7" id="KW-1133">Transmembrane helix</keyword>
<dbReference type="GO" id="GO:0005886">
    <property type="term" value="C:plasma membrane"/>
    <property type="evidence" value="ECO:0007669"/>
    <property type="project" value="UniProtKB-SubCell"/>
</dbReference>